<comment type="caution">
    <text evidence="2">The sequence shown here is derived from an EMBL/GenBank/DDBJ whole genome shotgun (WGS) entry which is preliminary data.</text>
</comment>
<protein>
    <submittedName>
        <fullName evidence="2">Uncharacterized protein</fullName>
    </submittedName>
</protein>
<feature type="transmembrane region" description="Helical" evidence="1">
    <location>
        <begin position="234"/>
        <end position="252"/>
    </location>
</feature>
<keyword evidence="1" id="KW-1133">Transmembrane helix</keyword>
<feature type="transmembrane region" description="Helical" evidence="1">
    <location>
        <begin position="196"/>
        <end position="214"/>
    </location>
</feature>
<feature type="transmembrane region" description="Helical" evidence="1">
    <location>
        <begin position="311"/>
        <end position="334"/>
    </location>
</feature>
<feature type="transmembrane region" description="Helical" evidence="1">
    <location>
        <begin position="43"/>
        <end position="65"/>
    </location>
</feature>
<gene>
    <name evidence="2" type="ORF">QYM36_019387</name>
</gene>
<keyword evidence="3" id="KW-1185">Reference proteome</keyword>
<keyword evidence="1" id="KW-0472">Membrane</keyword>
<evidence type="ECO:0000313" key="3">
    <source>
        <dbReference type="Proteomes" id="UP001187531"/>
    </source>
</evidence>
<feature type="transmembrane region" description="Helical" evidence="1">
    <location>
        <begin position="510"/>
        <end position="530"/>
    </location>
</feature>
<sequence length="676" mass="75454">MIMNNKLSGILGKLPQVPDTPKVNKEPLYDGETEVHSSQKKEYLPYSSSVYFLSFGIAVISSLAVGTSLSALLVVALTVNILTYTTECIFNKYLSSSIIPTRNLYIHTYRQHGEIFAVAIGLLLSIAYMFLASCCTLTFCQVFDEATGERFKKFSMESFVQPQWDKHLDFLAAGASIVIGLLLSMKLELTSMIRKACCIIAVLLVFVLGLSFGVCTASNEVRQINTNKAENDGSFFRVGHTSWIALACLACVHGKEATSKRKQLLKNFRPLAILSTAFLLSLFFFFCFPNTDRKISSPIHLFSSTGPRFAVLPYALCAIILLAFAATDFSRAAIHQLEYLIKDGLLIKFPVTGNFCKAYGISVVIVSCFTSISCFILPVMMIINASCLLSGLLVIFLCNLVLHSEITPKKAEKPLIPNYNIAGRYKKIETEINDDICKFGLEYGNNKQDQDDRAFEKTKTETKDLKQLSFCNGDLDSFGACDSSIDESLWTYQAEKSIHDRKLSNKTQSIAILLGINFGSIILGIAVQFIFDENVIYSYVFFVLGFAFLFLPIIFALLKPKKMALVCFEPITRLDSQGRRSLLNNRFVIILSAITMTLYWMLAVTLAVSCWLLVTLPFLVGLLLYLKHGPQIHHLNNQMTVRRNRKNVRLSFGLETLSDALSSSHISTITLTHEVM</sequence>
<evidence type="ECO:0000313" key="2">
    <source>
        <dbReference type="EMBL" id="KAK2702000.1"/>
    </source>
</evidence>
<feature type="transmembrane region" description="Helical" evidence="1">
    <location>
        <begin position="355"/>
        <end position="376"/>
    </location>
</feature>
<feature type="transmembrane region" description="Helical" evidence="1">
    <location>
        <begin position="606"/>
        <end position="626"/>
    </location>
</feature>
<feature type="transmembrane region" description="Helical" evidence="1">
    <location>
        <begin position="167"/>
        <end position="184"/>
    </location>
</feature>
<accession>A0AA88KZH5</accession>
<feature type="transmembrane region" description="Helical" evidence="1">
    <location>
        <begin position="583"/>
        <end position="600"/>
    </location>
</feature>
<feature type="transmembrane region" description="Helical" evidence="1">
    <location>
        <begin position="71"/>
        <end position="94"/>
    </location>
</feature>
<evidence type="ECO:0000256" key="1">
    <source>
        <dbReference type="SAM" id="Phobius"/>
    </source>
</evidence>
<keyword evidence="1" id="KW-0812">Transmembrane</keyword>
<feature type="transmembrane region" description="Helical" evidence="1">
    <location>
        <begin position="536"/>
        <end position="558"/>
    </location>
</feature>
<proteinExistence type="predicted"/>
<feature type="transmembrane region" description="Helical" evidence="1">
    <location>
        <begin position="382"/>
        <end position="402"/>
    </location>
</feature>
<feature type="transmembrane region" description="Helical" evidence="1">
    <location>
        <begin position="272"/>
        <end position="291"/>
    </location>
</feature>
<dbReference type="Proteomes" id="UP001187531">
    <property type="component" value="Unassembled WGS sequence"/>
</dbReference>
<name>A0AA88KZH5_ARTSF</name>
<dbReference type="EMBL" id="JAVRJZ010001049">
    <property type="protein sequence ID" value="KAK2702000.1"/>
    <property type="molecule type" value="Genomic_DNA"/>
</dbReference>
<feature type="transmembrane region" description="Helical" evidence="1">
    <location>
        <begin position="115"/>
        <end position="139"/>
    </location>
</feature>
<reference evidence="2" key="1">
    <citation type="submission" date="2023-07" db="EMBL/GenBank/DDBJ databases">
        <title>Chromosome-level genome assembly of Artemia franciscana.</title>
        <authorList>
            <person name="Jo E."/>
        </authorList>
    </citation>
    <scope>NUCLEOTIDE SEQUENCE</scope>
    <source>
        <tissue evidence="2">Whole body</tissue>
    </source>
</reference>
<dbReference type="AlphaFoldDB" id="A0AA88KZH5"/>
<organism evidence="2 3">
    <name type="scientific">Artemia franciscana</name>
    <name type="common">Brine shrimp</name>
    <name type="synonym">Artemia sanfranciscana</name>
    <dbReference type="NCBI Taxonomy" id="6661"/>
    <lineage>
        <taxon>Eukaryota</taxon>
        <taxon>Metazoa</taxon>
        <taxon>Ecdysozoa</taxon>
        <taxon>Arthropoda</taxon>
        <taxon>Crustacea</taxon>
        <taxon>Branchiopoda</taxon>
        <taxon>Anostraca</taxon>
        <taxon>Artemiidae</taxon>
        <taxon>Artemia</taxon>
    </lineage>
</organism>